<feature type="region of interest" description="Disordered" evidence="1">
    <location>
        <begin position="163"/>
        <end position="193"/>
    </location>
</feature>
<feature type="region of interest" description="Disordered" evidence="1">
    <location>
        <begin position="1"/>
        <end position="37"/>
    </location>
</feature>
<name>A0AAE0CFC2_9CHLO</name>
<proteinExistence type="predicted"/>
<evidence type="ECO:0000313" key="2">
    <source>
        <dbReference type="EMBL" id="KAK3254008.1"/>
    </source>
</evidence>
<evidence type="ECO:0000313" key="3">
    <source>
        <dbReference type="Proteomes" id="UP001190700"/>
    </source>
</evidence>
<reference evidence="2 3" key="1">
    <citation type="journal article" date="2015" name="Genome Biol. Evol.">
        <title>Comparative Genomics of a Bacterivorous Green Alga Reveals Evolutionary Causalities and Consequences of Phago-Mixotrophic Mode of Nutrition.</title>
        <authorList>
            <person name="Burns J.A."/>
            <person name="Paasch A."/>
            <person name="Narechania A."/>
            <person name="Kim E."/>
        </authorList>
    </citation>
    <scope>NUCLEOTIDE SEQUENCE [LARGE SCALE GENOMIC DNA]</scope>
    <source>
        <strain evidence="2 3">PLY_AMNH</strain>
    </source>
</reference>
<sequence>LTGISPEGYRPLGMDDDLPGADAGGGKGPPGTKGGAALDSEEFVIGTDVAGGGRGKTVSDLGGMGDEPLIVIIGALAVRCAGSWQYIITKPDGGLRRWERKKGTARFLDNATKGEEFVALYFDVDDSCSEWKGFPYCGGRRNGIRPPSGSKLRADIELSDDIDTSDDVDISDDSDTGDGSDGSDTDWADCDDDTVIDDSKDDDDVPFDISHATLSGAADFDGMVKAGMSVIYTARGQKMIWVPVSWGQIDSTSIHFSAHRVYKGHRNSQEGRFTIGRPFF</sequence>
<keyword evidence="3" id="KW-1185">Reference proteome</keyword>
<feature type="non-terminal residue" evidence="2">
    <location>
        <position position="1"/>
    </location>
</feature>
<gene>
    <name evidence="2" type="ORF">CYMTET_36762</name>
</gene>
<feature type="compositionally biased region" description="Gly residues" evidence="1">
    <location>
        <begin position="22"/>
        <end position="34"/>
    </location>
</feature>
<organism evidence="2 3">
    <name type="scientific">Cymbomonas tetramitiformis</name>
    <dbReference type="NCBI Taxonomy" id="36881"/>
    <lineage>
        <taxon>Eukaryota</taxon>
        <taxon>Viridiplantae</taxon>
        <taxon>Chlorophyta</taxon>
        <taxon>Pyramimonadophyceae</taxon>
        <taxon>Pyramimonadales</taxon>
        <taxon>Pyramimonadaceae</taxon>
        <taxon>Cymbomonas</taxon>
    </lineage>
</organism>
<evidence type="ECO:0000256" key="1">
    <source>
        <dbReference type="SAM" id="MobiDB-lite"/>
    </source>
</evidence>
<protein>
    <submittedName>
        <fullName evidence="2">Uncharacterized protein</fullName>
    </submittedName>
</protein>
<dbReference type="EMBL" id="LGRX02024361">
    <property type="protein sequence ID" value="KAK3254008.1"/>
    <property type="molecule type" value="Genomic_DNA"/>
</dbReference>
<dbReference type="Proteomes" id="UP001190700">
    <property type="component" value="Unassembled WGS sequence"/>
</dbReference>
<dbReference type="AlphaFoldDB" id="A0AAE0CFC2"/>
<comment type="caution">
    <text evidence="2">The sequence shown here is derived from an EMBL/GenBank/DDBJ whole genome shotgun (WGS) entry which is preliminary data.</text>
</comment>
<accession>A0AAE0CFC2</accession>